<dbReference type="InterPro" id="IPR000209">
    <property type="entry name" value="Peptidase_S8/S53_dom"/>
</dbReference>
<dbReference type="RefSeq" id="WP_344660743.1">
    <property type="nucleotide sequence ID" value="NZ_BAAAQM010000044.1"/>
</dbReference>
<reference evidence="6 7" key="1">
    <citation type="journal article" date="2019" name="Int. J. Syst. Evol. Microbiol.">
        <title>The Global Catalogue of Microorganisms (GCM) 10K type strain sequencing project: providing services to taxonomists for standard genome sequencing and annotation.</title>
        <authorList>
            <consortium name="The Broad Institute Genomics Platform"/>
            <consortium name="The Broad Institute Genome Sequencing Center for Infectious Disease"/>
            <person name="Wu L."/>
            <person name="Ma J."/>
        </authorList>
    </citation>
    <scope>NUCLEOTIDE SEQUENCE [LARGE SCALE GENOMIC DNA]</scope>
    <source>
        <strain evidence="6 7">JCM 16013</strain>
    </source>
</reference>
<keyword evidence="2" id="KW-0378">Hydrolase</keyword>
<evidence type="ECO:0000256" key="2">
    <source>
        <dbReference type="ARBA" id="ARBA00022801"/>
    </source>
</evidence>
<keyword evidence="1" id="KW-0645">Protease</keyword>
<dbReference type="PRINTS" id="PR00723">
    <property type="entry name" value="SUBTILISIN"/>
</dbReference>
<dbReference type="InterPro" id="IPR036852">
    <property type="entry name" value="Peptidase_S8/S53_dom_sf"/>
</dbReference>
<evidence type="ECO:0000313" key="6">
    <source>
        <dbReference type="EMBL" id="GAA1990711.1"/>
    </source>
</evidence>
<evidence type="ECO:0000259" key="5">
    <source>
        <dbReference type="PROSITE" id="PS51695"/>
    </source>
</evidence>
<keyword evidence="4" id="KW-0732">Signal</keyword>
<dbReference type="Gene3D" id="3.40.50.200">
    <property type="entry name" value="Peptidase S8/S53 domain"/>
    <property type="match status" value="1"/>
</dbReference>
<dbReference type="InterPro" id="IPR023828">
    <property type="entry name" value="Peptidase_S8_Ser-AS"/>
</dbReference>
<comment type="caution">
    <text evidence="6">The sequence shown here is derived from an EMBL/GenBank/DDBJ whole genome shotgun (WGS) entry which is preliminary data.</text>
</comment>
<dbReference type="SUPFAM" id="SSF52743">
    <property type="entry name" value="Subtilisin-like"/>
    <property type="match status" value="1"/>
</dbReference>
<dbReference type="Pfam" id="PF00082">
    <property type="entry name" value="Peptidase_S8"/>
    <property type="match status" value="1"/>
</dbReference>
<dbReference type="InterPro" id="IPR030400">
    <property type="entry name" value="Sedolisin_dom"/>
</dbReference>
<dbReference type="PROSITE" id="PS51695">
    <property type="entry name" value="SEDOLISIN"/>
    <property type="match status" value="1"/>
</dbReference>
<feature type="chain" id="PRO_5045200423" evidence="4">
    <location>
        <begin position="35"/>
        <end position="413"/>
    </location>
</feature>
<evidence type="ECO:0000256" key="3">
    <source>
        <dbReference type="ARBA" id="ARBA00022825"/>
    </source>
</evidence>
<protein>
    <submittedName>
        <fullName evidence="6">Peptidase S8</fullName>
    </submittedName>
</protein>
<dbReference type="PANTHER" id="PTHR14218:SF15">
    <property type="entry name" value="TRIPEPTIDYL-PEPTIDASE 1"/>
    <property type="match status" value="1"/>
</dbReference>
<feature type="signal peptide" evidence="4">
    <location>
        <begin position="1"/>
        <end position="34"/>
    </location>
</feature>
<proteinExistence type="predicted"/>
<dbReference type="InterPro" id="IPR050819">
    <property type="entry name" value="Tripeptidyl-peptidase_I"/>
</dbReference>
<dbReference type="PANTHER" id="PTHR14218">
    <property type="entry name" value="PROTEASE S8 TRIPEPTIDYL PEPTIDASE I CLN2"/>
    <property type="match status" value="1"/>
</dbReference>
<dbReference type="Proteomes" id="UP001499854">
    <property type="component" value="Unassembled WGS sequence"/>
</dbReference>
<evidence type="ECO:0000256" key="4">
    <source>
        <dbReference type="SAM" id="SignalP"/>
    </source>
</evidence>
<evidence type="ECO:0000256" key="1">
    <source>
        <dbReference type="ARBA" id="ARBA00022670"/>
    </source>
</evidence>
<name>A0ABN2SSD0_9ACTN</name>
<keyword evidence="3" id="KW-0720">Serine protease</keyword>
<gene>
    <name evidence="6" type="ORF">GCM10009838_62470</name>
</gene>
<keyword evidence="7" id="KW-1185">Reference proteome</keyword>
<dbReference type="EMBL" id="BAAAQM010000044">
    <property type="protein sequence ID" value="GAA1990711.1"/>
    <property type="molecule type" value="Genomic_DNA"/>
</dbReference>
<sequence>MNTRSPRTAGRLRLMTVLAAAGALMAGFTTTASATPTAGHGKGNVTKVCGTAKAHQARCLAELRTDVHGGKGVRGAAAGMAGAAAALPQGLSPADLRAAYHLPATGGANQTVAIADVGDDAAAEADLAVYRSTYGLPACTTANGCFHKVNQRGAATPLPPDQGWGVEIALDLDMVSAACPQCKILLVEADSASFDDLGASVDEAVALGAGEVSNSYGGDEGGDVLSSAVHYAHPGTAIVASSGDYGYGIPSAPAVFPSVVAVGGTSLTKAANTRGWTESAWSGAGSGCSAWIDKPAWQHDANCPGRMVADVAADADPQTGPAVYGTVDGLTGWGVVGGTSASSPYIAGVIALAGHPQKFADASAFYTDHSGLFDVTSGTNAERMDCGGDYQCNGVAGYDGPTGWGTPNGIGAF</sequence>
<evidence type="ECO:0000313" key="7">
    <source>
        <dbReference type="Proteomes" id="UP001499854"/>
    </source>
</evidence>
<feature type="domain" description="Peptidase S53" evidence="5">
    <location>
        <begin position="90"/>
        <end position="413"/>
    </location>
</feature>
<accession>A0ABN2SSD0</accession>
<dbReference type="InterPro" id="IPR015500">
    <property type="entry name" value="Peptidase_S8_subtilisin-rel"/>
</dbReference>
<organism evidence="6 7">
    <name type="scientific">Catenulispora subtropica</name>
    <dbReference type="NCBI Taxonomy" id="450798"/>
    <lineage>
        <taxon>Bacteria</taxon>
        <taxon>Bacillati</taxon>
        <taxon>Actinomycetota</taxon>
        <taxon>Actinomycetes</taxon>
        <taxon>Catenulisporales</taxon>
        <taxon>Catenulisporaceae</taxon>
        <taxon>Catenulispora</taxon>
    </lineage>
</organism>
<dbReference type="PROSITE" id="PS00138">
    <property type="entry name" value="SUBTILASE_SER"/>
    <property type="match status" value="1"/>
</dbReference>